<reference evidence="4" key="1">
    <citation type="journal article" date="2019" name="Int. J. Syst. Evol. Microbiol.">
        <title>The Global Catalogue of Microorganisms (GCM) 10K type strain sequencing project: providing services to taxonomists for standard genome sequencing and annotation.</title>
        <authorList>
            <consortium name="The Broad Institute Genomics Platform"/>
            <consortium name="The Broad Institute Genome Sequencing Center for Infectious Disease"/>
            <person name="Wu L."/>
            <person name="Ma J."/>
        </authorList>
    </citation>
    <scope>NUCLEOTIDE SEQUENCE [LARGE SCALE GENOMIC DNA]</scope>
    <source>
        <strain evidence="4">JCM 9687</strain>
    </source>
</reference>
<dbReference type="InterPro" id="IPR014729">
    <property type="entry name" value="Rossmann-like_a/b/a_fold"/>
</dbReference>
<dbReference type="PANTHER" id="PTHR46553:SF3">
    <property type="entry name" value="ADENINE NUCLEOTIDE ALPHA HYDROLASES-LIKE SUPERFAMILY PROTEIN"/>
    <property type="match status" value="1"/>
</dbReference>
<keyword evidence="4" id="KW-1185">Reference proteome</keyword>
<comment type="similarity">
    <text evidence="1">Belongs to the universal stress protein A family.</text>
</comment>
<dbReference type="InterPro" id="IPR006016">
    <property type="entry name" value="UspA"/>
</dbReference>
<dbReference type="Proteomes" id="UP001500483">
    <property type="component" value="Unassembled WGS sequence"/>
</dbReference>
<dbReference type="Pfam" id="PF00582">
    <property type="entry name" value="Usp"/>
    <property type="match status" value="2"/>
</dbReference>
<accession>A0ABP6RQL9</accession>
<evidence type="ECO:0000256" key="1">
    <source>
        <dbReference type="ARBA" id="ARBA00008791"/>
    </source>
</evidence>
<evidence type="ECO:0000313" key="4">
    <source>
        <dbReference type="Proteomes" id="UP001500483"/>
    </source>
</evidence>
<comment type="caution">
    <text evidence="3">The sequence shown here is derived from an EMBL/GenBank/DDBJ whole genome shotgun (WGS) entry which is preliminary data.</text>
</comment>
<dbReference type="PRINTS" id="PR01438">
    <property type="entry name" value="UNVRSLSTRESS"/>
</dbReference>
<dbReference type="EMBL" id="BAAAYK010000038">
    <property type="protein sequence ID" value="GAA3357784.1"/>
    <property type="molecule type" value="Genomic_DNA"/>
</dbReference>
<proteinExistence type="inferred from homology"/>
<sequence length="279" mass="28906">MPGCAIAVDGTPESERAVEWACANAALCGDELLLITIGTGPHPGGTRPGWLTDLAAQIRERNGAPRRVRVEARTGRAVPRLLEVARHASLLVLGSRGHRALHDAVLGSVALEVATRSPCPAVVVRGAAEQVRRETVVAGVDGSVHGDRALEFACEAAEALRCDVVAVQAAPDSAFIPGPFEHPDREELVERAERALAEAVAGFAPDHPDVAVRRLTSSMDPISALTEAASGARLLVVGRRGSGGFSEALLGSVSRGVLHRAACPVAVVPPEGARPGRSG</sequence>
<dbReference type="Gene3D" id="3.40.50.620">
    <property type="entry name" value="HUPs"/>
    <property type="match status" value="2"/>
</dbReference>
<evidence type="ECO:0000259" key="2">
    <source>
        <dbReference type="Pfam" id="PF00582"/>
    </source>
</evidence>
<dbReference type="CDD" id="cd23659">
    <property type="entry name" value="USP_At3g01520-like"/>
    <property type="match status" value="1"/>
</dbReference>
<evidence type="ECO:0000313" key="3">
    <source>
        <dbReference type="EMBL" id="GAA3357784.1"/>
    </source>
</evidence>
<dbReference type="RefSeq" id="WP_344926752.1">
    <property type="nucleotide sequence ID" value="NZ_BAAAYK010000038.1"/>
</dbReference>
<feature type="domain" description="UspA" evidence="2">
    <location>
        <begin position="134"/>
        <end position="269"/>
    </location>
</feature>
<name>A0ABP6RQL9_9PSEU</name>
<protein>
    <submittedName>
        <fullName evidence="3">Universal stress protein</fullName>
    </submittedName>
</protein>
<dbReference type="SUPFAM" id="SSF52402">
    <property type="entry name" value="Adenine nucleotide alpha hydrolases-like"/>
    <property type="match status" value="2"/>
</dbReference>
<dbReference type="PANTHER" id="PTHR46553">
    <property type="entry name" value="ADENINE NUCLEOTIDE ALPHA HYDROLASES-LIKE SUPERFAMILY PROTEIN"/>
    <property type="match status" value="1"/>
</dbReference>
<gene>
    <name evidence="3" type="ORF">GCM10020366_27220</name>
</gene>
<dbReference type="InterPro" id="IPR006015">
    <property type="entry name" value="Universal_stress_UspA"/>
</dbReference>
<organism evidence="3 4">
    <name type="scientific">Saccharopolyspora gregorii</name>
    <dbReference type="NCBI Taxonomy" id="33914"/>
    <lineage>
        <taxon>Bacteria</taxon>
        <taxon>Bacillati</taxon>
        <taxon>Actinomycetota</taxon>
        <taxon>Actinomycetes</taxon>
        <taxon>Pseudonocardiales</taxon>
        <taxon>Pseudonocardiaceae</taxon>
        <taxon>Saccharopolyspora</taxon>
    </lineage>
</organism>
<feature type="domain" description="UspA" evidence="2">
    <location>
        <begin position="6"/>
        <end position="125"/>
    </location>
</feature>